<dbReference type="PANTHER" id="PTHR42718:SF46">
    <property type="entry name" value="BLR6921 PROTEIN"/>
    <property type="match status" value="1"/>
</dbReference>
<feature type="transmembrane region" description="Helical" evidence="7">
    <location>
        <begin position="339"/>
        <end position="358"/>
    </location>
</feature>
<keyword evidence="4 7" id="KW-0812">Transmembrane</keyword>
<name>A0A381VT30_9ZZZZ</name>
<evidence type="ECO:0000256" key="5">
    <source>
        <dbReference type="ARBA" id="ARBA00022989"/>
    </source>
</evidence>
<gene>
    <name evidence="9" type="ORF">METZ01_LOCUS96268</name>
</gene>
<keyword evidence="3" id="KW-1003">Cell membrane</keyword>
<sequence>MFKGSRLNSTPRIPYKWSLMFVLGLGNLLAIMDGGMVAISLPKIIEVFDSNASTVAWISLAYFVGTTSPLMTLGWLADTVGRKRMYILGIMIVTAGLAFSAVSQSVPQLICVRLVSAIGSSMILANDNALLTAGFPSQDRGKAQGISNMALGLGLGLGFLLGGVLIDTLGWRALFWIRVPAWIILAILAWRIIQDDRGADPTAIRLDALGSILLGAATITVLLAINQAGKIGIVAPFPIAMIAATVILVPILVMVERKASSPIIDLNLFKNQVFSSGMASQLFMQIAQGGWNFLAPFYLIYGMGYSSSMAGLIILPFHLIRLIFSPIGGVLADRYGSQIPAAGGGILLLGGLFLISSLASDAGLWLIVLTISIAGSGLSIFLPANNSSIMGNVPLRNLSSASSFLAGSRAVGASIGIALAAAAYTFFSDRERVDGASYIENGSTDTFEKALLLVIFASLIGIPVILARGKEQGQR</sequence>
<feature type="transmembrane region" description="Helical" evidence="7">
    <location>
        <begin position="297"/>
        <end position="319"/>
    </location>
</feature>
<comment type="subcellular location">
    <subcellularLocation>
        <location evidence="1">Cell membrane</location>
        <topology evidence="1">Multi-pass membrane protein</topology>
    </subcellularLocation>
</comment>
<dbReference type="CDD" id="cd17321">
    <property type="entry name" value="MFS_MMR_MDR_like"/>
    <property type="match status" value="1"/>
</dbReference>
<evidence type="ECO:0000256" key="4">
    <source>
        <dbReference type="ARBA" id="ARBA00022692"/>
    </source>
</evidence>
<evidence type="ECO:0000256" key="7">
    <source>
        <dbReference type="SAM" id="Phobius"/>
    </source>
</evidence>
<feature type="transmembrane region" description="Helical" evidence="7">
    <location>
        <begin position="21"/>
        <end position="42"/>
    </location>
</feature>
<evidence type="ECO:0000256" key="3">
    <source>
        <dbReference type="ARBA" id="ARBA00022475"/>
    </source>
</evidence>
<keyword evidence="6 7" id="KW-0472">Membrane</keyword>
<feature type="domain" description="Major facilitator superfamily (MFS) profile" evidence="8">
    <location>
        <begin position="19"/>
        <end position="473"/>
    </location>
</feature>
<dbReference type="SUPFAM" id="SSF103473">
    <property type="entry name" value="MFS general substrate transporter"/>
    <property type="match status" value="1"/>
</dbReference>
<evidence type="ECO:0000313" key="9">
    <source>
        <dbReference type="EMBL" id="SVA43414.1"/>
    </source>
</evidence>
<proteinExistence type="predicted"/>
<evidence type="ECO:0000256" key="6">
    <source>
        <dbReference type="ARBA" id="ARBA00023136"/>
    </source>
</evidence>
<feature type="transmembrane region" description="Helical" evidence="7">
    <location>
        <begin position="148"/>
        <end position="169"/>
    </location>
</feature>
<evidence type="ECO:0000256" key="1">
    <source>
        <dbReference type="ARBA" id="ARBA00004651"/>
    </source>
</evidence>
<dbReference type="PRINTS" id="PR01036">
    <property type="entry name" value="TCRTETB"/>
</dbReference>
<dbReference type="PANTHER" id="PTHR42718">
    <property type="entry name" value="MAJOR FACILITATOR SUPERFAMILY MULTIDRUG TRANSPORTER MFSC"/>
    <property type="match status" value="1"/>
</dbReference>
<feature type="transmembrane region" description="Helical" evidence="7">
    <location>
        <begin position="231"/>
        <end position="253"/>
    </location>
</feature>
<dbReference type="AlphaFoldDB" id="A0A381VT30"/>
<evidence type="ECO:0000256" key="2">
    <source>
        <dbReference type="ARBA" id="ARBA00022448"/>
    </source>
</evidence>
<dbReference type="InterPro" id="IPR036259">
    <property type="entry name" value="MFS_trans_sf"/>
</dbReference>
<dbReference type="Pfam" id="PF07690">
    <property type="entry name" value="MFS_1"/>
    <property type="match status" value="1"/>
</dbReference>
<dbReference type="PROSITE" id="PS50850">
    <property type="entry name" value="MFS"/>
    <property type="match status" value="1"/>
</dbReference>
<dbReference type="Gene3D" id="1.20.1250.20">
    <property type="entry name" value="MFS general substrate transporter like domains"/>
    <property type="match status" value="2"/>
</dbReference>
<feature type="transmembrane region" description="Helical" evidence="7">
    <location>
        <begin position="85"/>
        <end position="102"/>
    </location>
</feature>
<feature type="transmembrane region" description="Helical" evidence="7">
    <location>
        <begin position="205"/>
        <end position="225"/>
    </location>
</feature>
<evidence type="ECO:0000259" key="8">
    <source>
        <dbReference type="PROSITE" id="PS50850"/>
    </source>
</evidence>
<feature type="transmembrane region" description="Helical" evidence="7">
    <location>
        <begin position="404"/>
        <end position="427"/>
    </location>
</feature>
<organism evidence="9">
    <name type="scientific">marine metagenome</name>
    <dbReference type="NCBI Taxonomy" id="408172"/>
    <lineage>
        <taxon>unclassified sequences</taxon>
        <taxon>metagenomes</taxon>
        <taxon>ecological metagenomes</taxon>
    </lineage>
</organism>
<accession>A0A381VT30</accession>
<dbReference type="EMBL" id="UINC01009691">
    <property type="protein sequence ID" value="SVA43414.1"/>
    <property type="molecule type" value="Genomic_DNA"/>
</dbReference>
<dbReference type="GO" id="GO:0022857">
    <property type="term" value="F:transmembrane transporter activity"/>
    <property type="evidence" value="ECO:0007669"/>
    <property type="project" value="InterPro"/>
</dbReference>
<dbReference type="InterPro" id="IPR011701">
    <property type="entry name" value="MFS"/>
</dbReference>
<dbReference type="GO" id="GO:0005886">
    <property type="term" value="C:plasma membrane"/>
    <property type="evidence" value="ECO:0007669"/>
    <property type="project" value="UniProtKB-SubCell"/>
</dbReference>
<protein>
    <recommendedName>
        <fullName evidence="8">Major facilitator superfamily (MFS) profile domain-containing protein</fullName>
    </recommendedName>
</protein>
<keyword evidence="2" id="KW-0813">Transport</keyword>
<reference evidence="9" key="1">
    <citation type="submission" date="2018-05" db="EMBL/GenBank/DDBJ databases">
        <authorList>
            <person name="Lanie J.A."/>
            <person name="Ng W.-L."/>
            <person name="Kazmierczak K.M."/>
            <person name="Andrzejewski T.M."/>
            <person name="Davidsen T.M."/>
            <person name="Wayne K.J."/>
            <person name="Tettelin H."/>
            <person name="Glass J.I."/>
            <person name="Rusch D."/>
            <person name="Podicherti R."/>
            <person name="Tsui H.-C.T."/>
            <person name="Winkler M.E."/>
        </authorList>
    </citation>
    <scope>NUCLEOTIDE SEQUENCE</scope>
</reference>
<keyword evidence="5 7" id="KW-1133">Transmembrane helix</keyword>
<feature type="transmembrane region" description="Helical" evidence="7">
    <location>
        <begin position="54"/>
        <end position="73"/>
    </location>
</feature>
<feature type="transmembrane region" description="Helical" evidence="7">
    <location>
        <begin position="364"/>
        <end position="384"/>
    </location>
</feature>
<feature type="transmembrane region" description="Helical" evidence="7">
    <location>
        <begin position="447"/>
        <end position="467"/>
    </location>
</feature>
<feature type="transmembrane region" description="Helical" evidence="7">
    <location>
        <begin position="175"/>
        <end position="193"/>
    </location>
</feature>
<dbReference type="InterPro" id="IPR020846">
    <property type="entry name" value="MFS_dom"/>
</dbReference>